<evidence type="ECO:0000313" key="1">
    <source>
        <dbReference type="EMBL" id="QHW31347.1"/>
    </source>
</evidence>
<dbReference type="AlphaFoldDB" id="A0A6C0NYQ2"/>
<reference evidence="1 2" key="1">
    <citation type="submission" date="2020-02" db="EMBL/GenBank/DDBJ databases">
        <title>Paenibacillus sp. nov., isolated from rhizosphere soil of tomato.</title>
        <authorList>
            <person name="Weon H.-Y."/>
            <person name="Lee S.A."/>
        </authorList>
    </citation>
    <scope>NUCLEOTIDE SEQUENCE [LARGE SCALE GENOMIC DNA]</scope>
    <source>
        <strain evidence="1 2">14171R-81</strain>
    </source>
</reference>
<protein>
    <submittedName>
        <fullName evidence="1">Uncharacterized protein</fullName>
    </submittedName>
</protein>
<evidence type="ECO:0000313" key="2">
    <source>
        <dbReference type="Proteomes" id="UP000479114"/>
    </source>
</evidence>
<proteinExistence type="predicted"/>
<name>A0A6C0NYQ2_9BACL</name>
<dbReference type="EMBL" id="CP048286">
    <property type="protein sequence ID" value="QHW31347.1"/>
    <property type="molecule type" value="Genomic_DNA"/>
</dbReference>
<gene>
    <name evidence="1" type="ORF">GZH47_11155</name>
</gene>
<keyword evidence="2" id="KW-1185">Reference proteome</keyword>
<dbReference type="Proteomes" id="UP000479114">
    <property type="component" value="Chromosome"/>
</dbReference>
<sequence length="500" mass="55194">MILALLIPTEIHTASAAASSSIVYVDLQKWNHPTKNVLLKNGIKLNQLKLVGGTYPVYAVTMPKNSTLQNAKGLESFLQDMAKANGYWSLELTDGKMDMKVTADPKARKVTKLAYTGMADYLSGSLALKTLTYSQAGLHPVPYADWSKHAINARIQQVALNPGAYRDSDWKNGLELTNWYASPGIIVSNRFKGEIVDHLRIGSPLSEVNAVLGAPGYSKGQDRFYKTKTFYVGLRGTSKIEEAFVIRKPAQRPGSTLLKELLIALDKGNGVWDAIDSSKALQSFFEIDHGFIHGGGSYASANAGIWVNEFDDDNYVEVYNNYEGLLYAPIGQSNFPVTFTDQDEVISHARVALDNNADQNRRFATEALASPGGTYRLLYDWITSDSQYFTLRSSDHSRRDRIIGGAFYDYFWLTDQYFIASYAYGAELDLFNAAAADPGGGRINILPKIQGLPKLDKDSSDLRIAPINTKSFKLTIEDRSYVVSYSTGANGTLIMSAKLQ</sequence>
<dbReference type="KEGG" id="prz:GZH47_11155"/>
<organism evidence="1 2">
    <name type="scientific">Paenibacillus rhizovicinus</name>
    <dbReference type="NCBI Taxonomy" id="2704463"/>
    <lineage>
        <taxon>Bacteria</taxon>
        <taxon>Bacillati</taxon>
        <taxon>Bacillota</taxon>
        <taxon>Bacilli</taxon>
        <taxon>Bacillales</taxon>
        <taxon>Paenibacillaceae</taxon>
        <taxon>Paenibacillus</taxon>
    </lineage>
</organism>
<dbReference type="RefSeq" id="WP_162640155.1">
    <property type="nucleotide sequence ID" value="NZ_CP048286.1"/>
</dbReference>
<accession>A0A6C0NYQ2</accession>